<sequence>MPTQVRFRLNKLSGEVEEFLVDDQDRNLSEAEHDHIATEIARMVTRRPLIHEVLPGAAPLETRREEQPGERETDEDGNERNESRQREANG</sequence>
<evidence type="ECO:0000256" key="1">
    <source>
        <dbReference type="SAM" id="MobiDB-lite"/>
    </source>
</evidence>
<proteinExistence type="predicted"/>
<dbReference type="AlphaFoldDB" id="A0A451A4G9"/>
<feature type="compositionally biased region" description="Basic and acidic residues" evidence="1">
    <location>
        <begin position="61"/>
        <end position="71"/>
    </location>
</feature>
<protein>
    <recommendedName>
        <fullName evidence="2">FtsH ternary system domain-containing protein</fullName>
    </recommendedName>
</protein>
<dbReference type="Pfam" id="PF19999">
    <property type="entry name" value="fvmX3"/>
    <property type="match status" value="1"/>
</dbReference>
<dbReference type="EMBL" id="CAADFX010000139">
    <property type="protein sequence ID" value="VFK60937.1"/>
    <property type="molecule type" value="Genomic_DNA"/>
</dbReference>
<dbReference type="InterPro" id="IPR045481">
    <property type="entry name" value="fvmX3"/>
</dbReference>
<feature type="region of interest" description="Disordered" evidence="1">
    <location>
        <begin position="54"/>
        <end position="90"/>
    </location>
</feature>
<feature type="domain" description="FtsH ternary system" evidence="2">
    <location>
        <begin position="1"/>
        <end position="86"/>
    </location>
</feature>
<evidence type="ECO:0000313" key="3">
    <source>
        <dbReference type="EMBL" id="VFK60937.1"/>
    </source>
</evidence>
<evidence type="ECO:0000259" key="2">
    <source>
        <dbReference type="Pfam" id="PF19999"/>
    </source>
</evidence>
<feature type="compositionally biased region" description="Basic and acidic residues" evidence="1">
    <location>
        <begin position="78"/>
        <end position="90"/>
    </location>
</feature>
<gene>
    <name evidence="3" type="ORF">BECKTUN1418D_GA0071000_11396</name>
</gene>
<organism evidence="3">
    <name type="scientific">Candidatus Kentrum sp. TUN</name>
    <dbReference type="NCBI Taxonomy" id="2126343"/>
    <lineage>
        <taxon>Bacteria</taxon>
        <taxon>Pseudomonadati</taxon>
        <taxon>Pseudomonadota</taxon>
        <taxon>Gammaproteobacteria</taxon>
        <taxon>Candidatus Kentrum</taxon>
    </lineage>
</organism>
<reference evidence="3" key="1">
    <citation type="submission" date="2019-02" db="EMBL/GenBank/DDBJ databases">
        <authorList>
            <person name="Gruber-Vodicka R. H."/>
            <person name="Seah K. B. B."/>
        </authorList>
    </citation>
    <scope>NUCLEOTIDE SEQUENCE</scope>
    <source>
        <strain evidence="3">BECK_BY1</strain>
    </source>
</reference>
<name>A0A451A4G9_9GAMM</name>
<accession>A0A451A4G9</accession>